<evidence type="ECO:0000256" key="11">
    <source>
        <dbReference type="SAM" id="Phobius"/>
    </source>
</evidence>
<dbReference type="Pfam" id="PF14288">
    <property type="entry name" value="FKS1_dom1"/>
    <property type="match status" value="1"/>
</dbReference>
<feature type="compositionally biased region" description="Low complexity" evidence="10">
    <location>
        <begin position="157"/>
        <end position="170"/>
    </location>
</feature>
<evidence type="ECO:0000256" key="6">
    <source>
        <dbReference type="ARBA" id="ARBA00022692"/>
    </source>
</evidence>
<evidence type="ECO:0000256" key="9">
    <source>
        <dbReference type="ARBA" id="ARBA00047777"/>
    </source>
</evidence>
<feature type="transmembrane region" description="Helical" evidence="11">
    <location>
        <begin position="1830"/>
        <end position="1859"/>
    </location>
</feature>
<evidence type="ECO:0000259" key="12">
    <source>
        <dbReference type="SMART" id="SM01205"/>
    </source>
</evidence>
<proteinExistence type="inferred from homology"/>
<feature type="transmembrane region" description="Helical" evidence="11">
    <location>
        <begin position="1434"/>
        <end position="1455"/>
    </location>
</feature>
<dbReference type="GO" id="GO:0003843">
    <property type="term" value="F:1,3-beta-D-glucan synthase activity"/>
    <property type="evidence" value="ECO:0007669"/>
    <property type="project" value="UniProtKB-EC"/>
</dbReference>
<dbReference type="Pfam" id="PF02364">
    <property type="entry name" value="Glucan_synthase"/>
    <property type="match status" value="1"/>
</dbReference>
<feature type="transmembrane region" description="Helical" evidence="11">
    <location>
        <begin position="1382"/>
        <end position="1401"/>
    </location>
</feature>
<dbReference type="SMART" id="SM01205">
    <property type="entry name" value="FKS1_dom1"/>
    <property type="match status" value="1"/>
</dbReference>
<dbReference type="Proteomes" id="UP000646827">
    <property type="component" value="Unassembled WGS sequence"/>
</dbReference>
<evidence type="ECO:0000256" key="5">
    <source>
        <dbReference type="ARBA" id="ARBA00022679"/>
    </source>
</evidence>
<keyword evidence="5" id="KW-0808">Transferase</keyword>
<feature type="transmembrane region" description="Helical" evidence="11">
    <location>
        <begin position="1685"/>
        <end position="1711"/>
    </location>
</feature>
<comment type="caution">
    <text evidence="13">The sequence shown here is derived from an EMBL/GenBank/DDBJ whole genome shotgun (WGS) entry which is preliminary data.</text>
</comment>
<reference evidence="13 14" key="1">
    <citation type="submission" date="2020-12" db="EMBL/GenBank/DDBJ databases">
        <title>Metabolic potential, ecology and presence of endohyphal bacteria is reflected in genomic diversity of Mucoromycotina.</title>
        <authorList>
            <person name="Muszewska A."/>
            <person name="Okrasinska A."/>
            <person name="Steczkiewicz K."/>
            <person name="Drgas O."/>
            <person name="Orlowska M."/>
            <person name="Perlinska-Lenart U."/>
            <person name="Aleksandrzak-Piekarczyk T."/>
            <person name="Szatraj K."/>
            <person name="Zielenkiewicz U."/>
            <person name="Pilsyk S."/>
            <person name="Malc E."/>
            <person name="Mieczkowski P."/>
            <person name="Kruszewska J.S."/>
            <person name="Biernat P."/>
            <person name="Pawlowska J."/>
        </authorList>
    </citation>
    <scope>NUCLEOTIDE SEQUENCE [LARGE SCALE GENOMIC DNA]</scope>
    <source>
        <strain evidence="13 14">CBS 142.35</strain>
    </source>
</reference>
<comment type="similarity">
    <text evidence="2">Belongs to the glycosyltransferase 48 family.</text>
</comment>
<keyword evidence="14" id="KW-1185">Reference proteome</keyword>
<keyword evidence="6 11" id="KW-0812">Transmembrane</keyword>
<feature type="region of interest" description="Disordered" evidence="10">
    <location>
        <begin position="1"/>
        <end position="66"/>
    </location>
</feature>
<feature type="transmembrane region" description="Helical" evidence="11">
    <location>
        <begin position="1555"/>
        <end position="1581"/>
    </location>
</feature>
<dbReference type="Pfam" id="PF23605">
    <property type="entry name" value="FKS1_dom2"/>
    <property type="match status" value="1"/>
</dbReference>
<gene>
    <name evidence="13" type="ORF">INT45_010779</name>
</gene>
<keyword evidence="4" id="KW-0328">Glycosyltransferase</keyword>
<evidence type="ECO:0000313" key="14">
    <source>
        <dbReference type="Proteomes" id="UP000646827"/>
    </source>
</evidence>
<dbReference type="InterPro" id="IPR056261">
    <property type="entry name" value="FKS1-like_dom2"/>
</dbReference>
<feature type="transmembrane region" description="Helical" evidence="11">
    <location>
        <begin position="561"/>
        <end position="583"/>
    </location>
</feature>
<dbReference type="InterPro" id="IPR003440">
    <property type="entry name" value="Glyco_trans_48_dom"/>
</dbReference>
<evidence type="ECO:0000256" key="2">
    <source>
        <dbReference type="ARBA" id="ARBA00009040"/>
    </source>
</evidence>
<organism evidence="13 14">
    <name type="scientific">Circinella minor</name>
    <dbReference type="NCBI Taxonomy" id="1195481"/>
    <lineage>
        <taxon>Eukaryota</taxon>
        <taxon>Fungi</taxon>
        <taxon>Fungi incertae sedis</taxon>
        <taxon>Mucoromycota</taxon>
        <taxon>Mucoromycotina</taxon>
        <taxon>Mucoromycetes</taxon>
        <taxon>Mucorales</taxon>
        <taxon>Lichtheimiaceae</taxon>
        <taxon>Circinella</taxon>
    </lineage>
</organism>
<feature type="compositionally biased region" description="Basic and acidic residues" evidence="10">
    <location>
        <begin position="44"/>
        <end position="57"/>
    </location>
</feature>
<feature type="region of interest" description="Disordered" evidence="10">
    <location>
        <begin position="73"/>
        <end position="92"/>
    </location>
</feature>
<feature type="domain" description="1,3-beta-glucan synthase component FKS1-like" evidence="12">
    <location>
        <begin position="368"/>
        <end position="483"/>
    </location>
</feature>
<feature type="compositionally biased region" description="Polar residues" evidence="10">
    <location>
        <begin position="10"/>
        <end position="25"/>
    </location>
</feature>
<sequence length="1920" mass="221100">MSNNSNNNNTKEQSQPQQTLDQPSPSIEVETEPSSTEPANRASRSADRPQSSHDTLRSRRSTLYDAQQNVIQEEDADPENQQHQPQSKGDFPEIRAYYANMSRPRSSSTSLSSIPTPPLGQGAPRRRMDRRRRANSHFDDEYEYNNERNNLPPPPGVAANNNTNNNNNNNDAYTIDVLGHLASGDEGRYMRYATSADSMLALLESKRFKSKLLTESTTSMQDPQSNQTLPKNTLLGYTSSAPYSSWGPDDALPATVADIEDQFKDLAKKFGFQADSVRNMVDHLMIMLDSRASRMKPQQALDTLHADYIGGEGANYRRWYFAAQMDLMDEADGKIEKPKQDDDDDDDTKRLENAKERWKLRMRSLTNEEKIRDLALYLLIWGESALVRYTPEALCFLFKMASDYYAEVISSRDQNSSADAKEGEFLDNVITPLYNFFRDEIYVLINGRMIKREKDHDKIIGYDDVNQFFWHPTCLTKTFLADKKTTLQSLPPHERYQALKEVDWSKTLHKTYKEKRTWMHASINFTRVWIIHIVSFWYYISANAPALYLNKEKEIADQEASVQWSIVALGGAIAVFIMLVGSFSEYSYLPFTWSTTKTITRRIAILFVLLIINAGPSVYCVFIDRRSGISKLVAIIQLLISVATTLFLAITPTARLFIRRKDNSRAMLASTSFTANFPPLKRIDRIMSISLWICVFTCKLLESYFFLALSFKDPLKVMSRMYIENCSDRIIGSRFCSAMPDMTLALMFFMDLLLYFLDTYLWYIIWNTIFSVARSFYLGISIWSPWRNIFSCMPKRIFVKLLATSDIQMKYKPKVLCSQIWNAIVITMYREHLITVDHVQRMLYQQVFWLIQKSLLDYKETNPEDGRRTLKPPTFFVSQEDTAFKTEYYPQHSEAERRIHFFAQSLTTPMPQSRPVECMPSFTVLTPHYGEKILLSLREIIREEDQNTRVTLLEYLKQLHPVEWENFVKDTKVMVDESNCSENTRSTSMLSDMTEKENEKSKVDDLPFYCIGFKSAKPEYTLRTRIWASLRAQTLYRTVSGFMNYRKAIKLLYRVENPDTVHTYHDNGDKLERDLDQLSHRKFRFLVAMQRYAKFNSQESEDAEFLFKAYPNLQVAYVEEEVNDEGETTFYSALIDGNCEKMENGKRKPKYRIRLPGTPILGDGKSDNQNHALIFYRGEFLQLIDANQDNYLEECLKIRNILGEFENLDTSEVSPYSPSWKEKPGAPVAIVGAREYIFSENIGILGDVAAGKEQTFGTLTQRIMAKIGGKLHYGHPDFLNAIFMTTRGGVSKAQKGLHLNEDIYAGMNAFTRGGRIKHTEYFQCGKGRDLGFGSILNFTTKIGTGMGEQMLSREYYYIGTQLPLDRFLTFYYAHPGFHINNIFIMLSVQMFMLVLLFIGAMGGTLSVCEYNADAPEDAPLTPEGCYNLVPIFEWVKRCILSIFVVFFVSFLPLFLQELTERGFWRSITRLGRHFMSLSPFFEIFVTQIYMNSVIENLVYGGAQYIATGRGFATSRVPFALLYSRFSDSSIYSGARCFLIMLFASLSMWIPHLVYFWFTVVALVISPFIFNPNQFALVDFLVDYREFMRWLSRGNSKTHKNSWIKHCRESRSRITGYKRPQKKTKDGKQDHTMIGDIPRARLGTIFFSEGILPLFYALLCLIPYVFVKSFDPDDSTLPNKGHSGLLRIGIISLAPILLNAGALAIFFFVSLFLGSILSLCCHKFGSVIAAMAHTWAVFNLILMFEALMLLEEWKVTTIVLGAVAMTALQRFMLRILTVLFLTREFKHDESNRGWWTGKWYGRGLGWHAISQPLREYLCKVVEMSEFAGDFILGHIILFILSVFCLIPYVNTAHSLMLFWLRPSKQIRPPIWTQKQRRRRKRIAITYGLLFTGMFVLFVALIAGPLIVGQSLKFINPRKLPI</sequence>
<dbReference type="PANTHER" id="PTHR12741:SF48">
    <property type="entry name" value="1,3-BETA-GLUCAN SYNTHASE COMPONENT FKS1-RELATED"/>
    <property type="match status" value="1"/>
</dbReference>
<comment type="subcellular location">
    <subcellularLocation>
        <location evidence="1">Membrane</location>
        <topology evidence="1">Multi-pass membrane protein</topology>
    </subcellularLocation>
</comment>
<protein>
    <recommendedName>
        <fullName evidence="3">1,3-beta-glucan synthase</fullName>
        <ecNumber evidence="3">2.4.1.34</ecNumber>
    </recommendedName>
</protein>
<evidence type="ECO:0000256" key="1">
    <source>
        <dbReference type="ARBA" id="ARBA00004141"/>
    </source>
</evidence>
<evidence type="ECO:0000256" key="3">
    <source>
        <dbReference type="ARBA" id="ARBA00012589"/>
    </source>
</evidence>
<dbReference type="GO" id="GO:0006075">
    <property type="term" value="P:(1-&gt;3)-beta-D-glucan biosynthetic process"/>
    <property type="evidence" value="ECO:0007669"/>
    <property type="project" value="InterPro"/>
</dbReference>
<feature type="compositionally biased region" description="Basic residues" evidence="10">
    <location>
        <begin position="124"/>
        <end position="135"/>
    </location>
</feature>
<dbReference type="InterPro" id="IPR026899">
    <property type="entry name" value="FKS1-like_dom1"/>
</dbReference>
<comment type="catalytic activity">
    <reaction evidence="9">
        <text>[(1-&gt;3)-beta-D-glucosyl](n) + UDP-alpha-D-glucose = [(1-&gt;3)-beta-D-glucosyl](n+1) + UDP + H(+)</text>
        <dbReference type="Rhea" id="RHEA:21476"/>
        <dbReference type="Rhea" id="RHEA-COMP:11146"/>
        <dbReference type="Rhea" id="RHEA-COMP:14303"/>
        <dbReference type="ChEBI" id="CHEBI:15378"/>
        <dbReference type="ChEBI" id="CHEBI:37671"/>
        <dbReference type="ChEBI" id="CHEBI:58223"/>
        <dbReference type="ChEBI" id="CHEBI:58885"/>
        <dbReference type="EC" id="2.4.1.34"/>
    </reaction>
</comment>
<evidence type="ECO:0000256" key="8">
    <source>
        <dbReference type="ARBA" id="ARBA00023136"/>
    </source>
</evidence>
<dbReference type="GO" id="GO:0000148">
    <property type="term" value="C:1,3-beta-D-glucan synthase complex"/>
    <property type="evidence" value="ECO:0007669"/>
    <property type="project" value="InterPro"/>
</dbReference>
<feature type="transmembrane region" description="Helical" evidence="11">
    <location>
        <begin position="738"/>
        <end position="757"/>
    </location>
</feature>
<dbReference type="GO" id="GO:0005886">
    <property type="term" value="C:plasma membrane"/>
    <property type="evidence" value="ECO:0007669"/>
    <property type="project" value="TreeGrafter"/>
</dbReference>
<accession>A0A8H7RV26</accession>
<dbReference type="PANTHER" id="PTHR12741">
    <property type="entry name" value="LYST-INTERACTING PROTEIN LIP5 DOPAMINE RESPONSIVE PROTEIN DRG-1"/>
    <property type="match status" value="1"/>
</dbReference>
<feature type="transmembrane region" description="Helical" evidence="11">
    <location>
        <begin position="1723"/>
        <end position="1743"/>
    </location>
</feature>
<evidence type="ECO:0000256" key="4">
    <source>
        <dbReference type="ARBA" id="ARBA00022676"/>
    </source>
</evidence>
<name>A0A8H7RV26_9FUNG</name>
<feature type="transmembrane region" description="Helical" evidence="11">
    <location>
        <begin position="1641"/>
        <end position="1665"/>
    </location>
</feature>
<dbReference type="EMBL" id="JAEPRB010000307">
    <property type="protein sequence ID" value="KAG2217330.1"/>
    <property type="molecule type" value="Genomic_DNA"/>
</dbReference>
<evidence type="ECO:0000256" key="10">
    <source>
        <dbReference type="SAM" id="MobiDB-lite"/>
    </source>
</evidence>
<keyword evidence="8 11" id="KW-0472">Membrane</keyword>
<dbReference type="GO" id="GO:0051278">
    <property type="term" value="P:fungal-type cell wall polysaccharide biosynthetic process"/>
    <property type="evidence" value="ECO:0007669"/>
    <property type="project" value="TreeGrafter"/>
</dbReference>
<dbReference type="EC" id="2.4.1.34" evidence="3"/>
<feature type="compositionally biased region" description="Low complexity" evidence="10">
    <location>
        <begin position="102"/>
        <end position="114"/>
    </location>
</feature>
<keyword evidence="7 11" id="KW-1133">Transmembrane helix</keyword>
<feature type="transmembrane region" description="Helical" evidence="11">
    <location>
        <begin position="603"/>
        <end position="622"/>
    </location>
</feature>
<feature type="transmembrane region" description="Helical" evidence="11">
    <location>
        <begin position="529"/>
        <end position="549"/>
    </location>
</feature>
<evidence type="ECO:0000256" key="7">
    <source>
        <dbReference type="ARBA" id="ARBA00022989"/>
    </source>
</evidence>
<evidence type="ECO:0000313" key="13">
    <source>
        <dbReference type="EMBL" id="KAG2217330.1"/>
    </source>
</evidence>
<dbReference type="OrthoDB" id="1880850at2759"/>
<feature type="transmembrane region" description="Helical" evidence="11">
    <location>
        <begin position="689"/>
        <end position="711"/>
    </location>
</feature>
<feature type="transmembrane region" description="Helical" evidence="11">
    <location>
        <begin position="1880"/>
        <end position="1906"/>
    </location>
</feature>
<feature type="transmembrane region" description="Helical" evidence="11">
    <location>
        <begin position="634"/>
        <end position="658"/>
    </location>
</feature>
<feature type="region of interest" description="Disordered" evidence="10">
    <location>
        <begin position="102"/>
        <end position="170"/>
    </location>
</feature>